<gene>
    <name evidence="2" type="ORF">BDZ94DRAFT_1237262</name>
</gene>
<dbReference type="Proteomes" id="UP000807353">
    <property type="component" value="Unassembled WGS sequence"/>
</dbReference>
<dbReference type="EMBL" id="MU150277">
    <property type="protein sequence ID" value="KAF9461909.1"/>
    <property type="molecule type" value="Genomic_DNA"/>
</dbReference>
<protein>
    <submittedName>
        <fullName evidence="2">Uncharacterized protein</fullName>
    </submittedName>
</protein>
<accession>A0A9P5Y454</accession>
<evidence type="ECO:0000256" key="1">
    <source>
        <dbReference type="SAM" id="MobiDB-lite"/>
    </source>
</evidence>
<comment type="caution">
    <text evidence="2">The sequence shown here is derived from an EMBL/GenBank/DDBJ whole genome shotgun (WGS) entry which is preliminary data.</text>
</comment>
<sequence length="201" mass="23182">MSCFELWTAFPAKSWAKFKFIEAPTHQARMESNGLFERDKAYSNGSSNLKGPGDMYLHNGQKRDTADRWPGVESNFQYRGTAKEPIPPLHRQLCDTDGGGGKTRRRRPYNTVQRRLNVNRGGPWGILTQLRPRLSRQKPPHRYAVVVRLCLFERASRSLGHLVLRRPADVYDPAGPHLYQQALRFNRLQTCNSAYSYEDVY</sequence>
<evidence type="ECO:0000313" key="3">
    <source>
        <dbReference type="Proteomes" id="UP000807353"/>
    </source>
</evidence>
<evidence type="ECO:0000313" key="2">
    <source>
        <dbReference type="EMBL" id="KAF9461909.1"/>
    </source>
</evidence>
<keyword evidence="3" id="KW-1185">Reference proteome</keyword>
<name>A0A9P5Y454_9AGAR</name>
<reference evidence="2" key="1">
    <citation type="submission" date="2020-11" db="EMBL/GenBank/DDBJ databases">
        <authorList>
            <consortium name="DOE Joint Genome Institute"/>
            <person name="Ahrendt S."/>
            <person name="Riley R."/>
            <person name="Andreopoulos W."/>
            <person name="Labutti K."/>
            <person name="Pangilinan J."/>
            <person name="Ruiz-Duenas F.J."/>
            <person name="Barrasa J.M."/>
            <person name="Sanchez-Garcia M."/>
            <person name="Camarero S."/>
            <person name="Miyauchi S."/>
            <person name="Serrano A."/>
            <person name="Linde D."/>
            <person name="Babiker R."/>
            <person name="Drula E."/>
            <person name="Ayuso-Fernandez I."/>
            <person name="Pacheco R."/>
            <person name="Padilla G."/>
            <person name="Ferreira P."/>
            <person name="Barriuso J."/>
            <person name="Kellner H."/>
            <person name="Castanera R."/>
            <person name="Alfaro M."/>
            <person name="Ramirez L."/>
            <person name="Pisabarro A.G."/>
            <person name="Kuo A."/>
            <person name="Tritt A."/>
            <person name="Lipzen A."/>
            <person name="He G."/>
            <person name="Yan M."/>
            <person name="Ng V."/>
            <person name="Cullen D."/>
            <person name="Martin F."/>
            <person name="Rosso M.-N."/>
            <person name="Henrissat B."/>
            <person name="Hibbett D."/>
            <person name="Martinez A.T."/>
            <person name="Grigoriev I.V."/>
        </authorList>
    </citation>
    <scope>NUCLEOTIDE SEQUENCE</scope>
    <source>
        <strain evidence="2">CBS 247.69</strain>
    </source>
</reference>
<dbReference type="AlphaFoldDB" id="A0A9P5Y454"/>
<feature type="region of interest" description="Disordered" evidence="1">
    <location>
        <begin position="42"/>
        <end position="69"/>
    </location>
</feature>
<proteinExistence type="predicted"/>
<feature type="region of interest" description="Disordered" evidence="1">
    <location>
        <begin position="87"/>
        <end position="106"/>
    </location>
</feature>
<organism evidence="2 3">
    <name type="scientific">Collybia nuda</name>
    <dbReference type="NCBI Taxonomy" id="64659"/>
    <lineage>
        <taxon>Eukaryota</taxon>
        <taxon>Fungi</taxon>
        <taxon>Dikarya</taxon>
        <taxon>Basidiomycota</taxon>
        <taxon>Agaricomycotina</taxon>
        <taxon>Agaricomycetes</taxon>
        <taxon>Agaricomycetidae</taxon>
        <taxon>Agaricales</taxon>
        <taxon>Tricholomatineae</taxon>
        <taxon>Clitocybaceae</taxon>
        <taxon>Collybia</taxon>
    </lineage>
</organism>